<sequence>MLIAGAPAGRWTSSGSLFAIYMPRAPYHNQHDGLKPPYVDCWRSGGALGCQRL</sequence>
<gene>
    <name evidence="1" type="ORF">MNBD_ALPHA12-166</name>
</gene>
<proteinExistence type="predicted"/>
<organism evidence="1">
    <name type="scientific">hydrothermal vent metagenome</name>
    <dbReference type="NCBI Taxonomy" id="652676"/>
    <lineage>
        <taxon>unclassified sequences</taxon>
        <taxon>metagenomes</taxon>
        <taxon>ecological metagenomes</taxon>
    </lineage>
</organism>
<dbReference type="EMBL" id="UOEO01000250">
    <property type="protein sequence ID" value="VAW23888.1"/>
    <property type="molecule type" value="Genomic_DNA"/>
</dbReference>
<feature type="non-terminal residue" evidence="1">
    <location>
        <position position="53"/>
    </location>
</feature>
<dbReference type="AlphaFoldDB" id="A0A3B0U0R8"/>
<protein>
    <submittedName>
        <fullName evidence="1">Uncharacterized protein</fullName>
    </submittedName>
</protein>
<name>A0A3B0U0R8_9ZZZZ</name>
<reference evidence="1" key="1">
    <citation type="submission" date="2018-06" db="EMBL/GenBank/DDBJ databases">
        <authorList>
            <person name="Zhirakovskaya E."/>
        </authorList>
    </citation>
    <scope>NUCLEOTIDE SEQUENCE</scope>
</reference>
<evidence type="ECO:0000313" key="1">
    <source>
        <dbReference type="EMBL" id="VAW23888.1"/>
    </source>
</evidence>
<accession>A0A3B0U0R8</accession>